<sequence>MLTAEKEERRRWVAGYCRYLSRVLCDFGRSETSTKKGNWFLLDEKATLMQRSISVHRLNTFRHLLTDGATNEISRFDVISSNAEFKLSDSNVSIHFTNYNKFVESTESGASIRQENMFFVPNFGGKSPEKLLLPRVIMQSSVALKKDCRSDPLKKLLDRSKIQEQVSEPRCLLRSTNLVTLNIYEREEGERTKGYHAEKPLKIQISATLKQQLIVWENIMYQDKVQQGSAADGSLQANDIDGKKKIKRARSCY</sequence>
<evidence type="ECO:0000313" key="1">
    <source>
        <dbReference type="EMBL" id="KAH0903092.1"/>
    </source>
</evidence>
<name>A0ABQ8BE46_BRANA</name>
<gene>
    <name evidence="1" type="ORF">HID58_042595</name>
</gene>
<keyword evidence="2" id="KW-1185">Reference proteome</keyword>
<proteinExistence type="predicted"/>
<comment type="caution">
    <text evidence="1">The sequence shown here is derived from an EMBL/GenBank/DDBJ whole genome shotgun (WGS) entry which is preliminary data.</text>
</comment>
<protein>
    <recommendedName>
        <fullName evidence="3">PH domain-containing protein</fullName>
    </recommendedName>
</protein>
<evidence type="ECO:0000313" key="2">
    <source>
        <dbReference type="Proteomes" id="UP000824890"/>
    </source>
</evidence>
<evidence type="ECO:0008006" key="3">
    <source>
        <dbReference type="Google" id="ProtNLM"/>
    </source>
</evidence>
<reference evidence="1 2" key="1">
    <citation type="submission" date="2021-05" db="EMBL/GenBank/DDBJ databases">
        <title>Genome Assembly of Synthetic Allotetraploid Brassica napus Reveals Homoeologous Exchanges between Subgenomes.</title>
        <authorList>
            <person name="Davis J.T."/>
        </authorList>
    </citation>
    <scope>NUCLEOTIDE SEQUENCE [LARGE SCALE GENOMIC DNA]</scope>
    <source>
        <strain evidence="2">cv. Da-Ae</strain>
        <tissue evidence="1">Seedling</tissue>
    </source>
</reference>
<accession>A0ABQ8BE46</accession>
<organism evidence="1 2">
    <name type="scientific">Brassica napus</name>
    <name type="common">Rape</name>
    <dbReference type="NCBI Taxonomy" id="3708"/>
    <lineage>
        <taxon>Eukaryota</taxon>
        <taxon>Viridiplantae</taxon>
        <taxon>Streptophyta</taxon>
        <taxon>Embryophyta</taxon>
        <taxon>Tracheophyta</taxon>
        <taxon>Spermatophyta</taxon>
        <taxon>Magnoliopsida</taxon>
        <taxon>eudicotyledons</taxon>
        <taxon>Gunneridae</taxon>
        <taxon>Pentapetalae</taxon>
        <taxon>rosids</taxon>
        <taxon>malvids</taxon>
        <taxon>Brassicales</taxon>
        <taxon>Brassicaceae</taxon>
        <taxon>Brassiceae</taxon>
        <taxon>Brassica</taxon>
    </lineage>
</organism>
<dbReference type="Proteomes" id="UP000824890">
    <property type="component" value="Unassembled WGS sequence"/>
</dbReference>
<dbReference type="EMBL" id="JAGKQM010000011">
    <property type="protein sequence ID" value="KAH0903092.1"/>
    <property type="molecule type" value="Genomic_DNA"/>
</dbReference>